<sequence length="90" mass="10556">MPESWETSLQTTSPGGPPSRRQRTTSFRCRTRKMGIRRPAWKNDSNRAPREAQLAQYLFGLRLRDSSYCARDSGKMKDVEECDMFLRQRI</sequence>
<keyword evidence="3" id="KW-1185">Reference proteome</keyword>
<reference evidence="2 3" key="1">
    <citation type="journal article" date="2019" name="Commun. Biol.">
        <title>The bagworm genome reveals a unique fibroin gene that provides high tensile strength.</title>
        <authorList>
            <person name="Kono N."/>
            <person name="Nakamura H."/>
            <person name="Ohtoshi R."/>
            <person name="Tomita M."/>
            <person name="Numata K."/>
            <person name="Arakawa K."/>
        </authorList>
    </citation>
    <scope>NUCLEOTIDE SEQUENCE [LARGE SCALE GENOMIC DNA]</scope>
</reference>
<evidence type="ECO:0000256" key="1">
    <source>
        <dbReference type="SAM" id="MobiDB-lite"/>
    </source>
</evidence>
<dbReference type="Proteomes" id="UP000299102">
    <property type="component" value="Unassembled WGS sequence"/>
</dbReference>
<dbReference type="AlphaFoldDB" id="A0A4C1WJR7"/>
<protein>
    <submittedName>
        <fullName evidence="2">Uncharacterized protein</fullName>
    </submittedName>
</protein>
<gene>
    <name evidence="2" type="ORF">EVAR_48356_1</name>
</gene>
<accession>A0A4C1WJR7</accession>
<feature type="compositionally biased region" description="Polar residues" evidence="1">
    <location>
        <begin position="1"/>
        <end position="14"/>
    </location>
</feature>
<evidence type="ECO:0000313" key="3">
    <source>
        <dbReference type="Proteomes" id="UP000299102"/>
    </source>
</evidence>
<dbReference type="EMBL" id="BGZK01000578">
    <property type="protein sequence ID" value="GBP51263.1"/>
    <property type="molecule type" value="Genomic_DNA"/>
</dbReference>
<organism evidence="2 3">
    <name type="scientific">Eumeta variegata</name>
    <name type="common">Bagworm moth</name>
    <name type="synonym">Eumeta japonica</name>
    <dbReference type="NCBI Taxonomy" id="151549"/>
    <lineage>
        <taxon>Eukaryota</taxon>
        <taxon>Metazoa</taxon>
        <taxon>Ecdysozoa</taxon>
        <taxon>Arthropoda</taxon>
        <taxon>Hexapoda</taxon>
        <taxon>Insecta</taxon>
        <taxon>Pterygota</taxon>
        <taxon>Neoptera</taxon>
        <taxon>Endopterygota</taxon>
        <taxon>Lepidoptera</taxon>
        <taxon>Glossata</taxon>
        <taxon>Ditrysia</taxon>
        <taxon>Tineoidea</taxon>
        <taxon>Psychidae</taxon>
        <taxon>Oiketicinae</taxon>
        <taxon>Eumeta</taxon>
    </lineage>
</organism>
<name>A0A4C1WJR7_EUMVA</name>
<comment type="caution">
    <text evidence="2">The sequence shown here is derived from an EMBL/GenBank/DDBJ whole genome shotgun (WGS) entry which is preliminary data.</text>
</comment>
<feature type="region of interest" description="Disordered" evidence="1">
    <location>
        <begin position="1"/>
        <end position="27"/>
    </location>
</feature>
<evidence type="ECO:0000313" key="2">
    <source>
        <dbReference type="EMBL" id="GBP51263.1"/>
    </source>
</evidence>
<proteinExistence type="predicted"/>